<dbReference type="InterPro" id="IPR013783">
    <property type="entry name" value="Ig-like_fold"/>
</dbReference>
<gene>
    <name evidence="3" type="ORF">ACFO6Q_15540</name>
</gene>
<evidence type="ECO:0000256" key="1">
    <source>
        <dbReference type="SAM" id="MobiDB-lite"/>
    </source>
</evidence>
<dbReference type="Gene3D" id="2.60.40.10">
    <property type="entry name" value="Immunoglobulins"/>
    <property type="match status" value="1"/>
</dbReference>
<sequence length="712" mass="73075">MNVPVYSLRARPLAAAVALAALLASAGGSASAATVRLAAHAAAPTGDGVALTVGLMLDDGDPDACGTAQTLAAHVGDSVNFCYTITNASPLTLGYHTLTDSVDGTIFSLLPHELAPGESFRFNRLVTVREDADTYDATWTAQDYAPGYRPVEATPAFVDVRATGTPLGLADDGVAGITLPFAFSLYGVSSTDLAVGNNGELVFGTLEAFSAAFNDTLPSTFAILGQGALVAPFWDDLGQANGDVYWEVVGTPPNRRTIIQWDRPHFLFDDGGHANVEAILGEDGSLSFQYASTVFGDPANPAWDNGGSATVGLQNADASIGNLYSFDTPIVTSPLAIDWIATTPTAFAANATATLDVSPALLPATASVTPAQIDANGTPGGAPVSVPVQIANAGDAELAWNLLEAPGGASTRAGTPTDRTATSPVARKIAANDATRDRFRSRAPTAPAVRGQSTPGCDEATPGILVHDDGTPEDGYRDGSGLFSINAYVDRFTPSAYPATLTAACVSFLSLGPTAQDFQLIIYDDGGFDGSPGNLIASVPATATGIPDTATAAFVKVDLGALGISIPSGSVYIGAQWNPLDPGDIFIAADVDGDPDAGHGYHMRGSDLGLGSWDPTIDQFADYHALLVRAVEAPDFCANPADVPWLTLSETSGNVAAHDSGTLTATLDPTGLANGSYAATLCIASNDPAHPRLVVPVRFEVGDAIFANGFDP</sequence>
<evidence type="ECO:0000313" key="4">
    <source>
        <dbReference type="Proteomes" id="UP001595886"/>
    </source>
</evidence>
<name>A0ABV9QWM3_9GAMM</name>
<proteinExistence type="predicted"/>
<evidence type="ECO:0000313" key="3">
    <source>
        <dbReference type="EMBL" id="MFC4821740.1"/>
    </source>
</evidence>
<dbReference type="Proteomes" id="UP001595886">
    <property type="component" value="Unassembled WGS sequence"/>
</dbReference>
<keyword evidence="2" id="KW-0732">Signal</keyword>
<feature type="signal peptide" evidence="2">
    <location>
        <begin position="1"/>
        <end position="32"/>
    </location>
</feature>
<evidence type="ECO:0000256" key="2">
    <source>
        <dbReference type="SAM" id="SignalP"/>
    </source>
</evidence>
<dbReference type="EMBL" id="JBHSHD010000010">
    <property type="protein sequence ID" value="MFC4821740.1"/>
    <property type="molecule type" value="Genomic_DNA"/>
</dbReference>
<reference evidence="4" key="1">
    <citation type="journal article" date="2019" name="Int. J. Syst. Evol. Microbiol.">
        <title>The Global Catalogue of Microorganisms (GCM) 10K type strain sequencing project: providing services to taxonomists for standard genome sequencing and annotation.</title>
        <authorList>
            <consortium name="The Broad Institute Genomics Platform"/>
            <consortium name="The Broad Institute Genome Sequencing Center for Infectious Disease"/>
            <person name="Wu L."/>
            <person name="Ma J."/>
        </authorList>
    </citation>
    <scope>NUCLEOTIDE SEQUENCE [LARGE SCALE GENOMIC DNA]</scope>
    <source>
        <strain evidence="4">CCUG 30340</strain>
    </source>
</reference>
<organism evidence="3 4">
    <name type="scientific">Dokdonella ginsengisoli</name>
    <dbReference type="NCBI Taxonomy" id="363846"/>
    <lineage>
        <taxon>Bacteria</taxon>
        <taxon>Pseudomonadati</taxon>
        <taxon>Pseudomonadota</taxon>
        <taxon>Gammaproteobacteria</taxon>
        <taxon>Lysobacterales</taxon>
        <taxon>Rhodanobacteraceae</taxon>
        <taxon>Dokdonella</taxon>
    </lineage>
</organism>
<accession>A0ABV9QWM3</accession>
<keyword evidence="4" id="KW-1185">Reference proteome</keyword>
<comment type="caution">
    <text evidence="3">The sequence shown here is derived from an EMBL/GenBank/DDBJ whole genome shotgun (WGS) entry which is preliminary data.</text>
</comment>
<protein>
    <submittedName>
        <fullName evidence="3">Uncharacterized protein</fullName>
    </submittedName>
</protein>
<dbReference type="RefSeq" id="WP_380022011.1">
    <property type="nucleotide sequence ID" value="NZ_JBHSHD010000010.1"/>
</dbReference>
<feature type="region of interest" description="Disordered" evidence="1">
    <location>
        <begin position="436"/>
        <end position="465"/>
    </location>
</feature>
<feature type="chain" id="PRO_5045574133" evidence="2">
    <location>
        <begin position="33"/>
        <end position="712"/>
    </location>
</feature>